<dbReference type="InterPro" id="IPR049883">
    <property type="entry name" value="NOTCH1_EGF-like"/>
</dbReference>
<dbReference type="Proteomes" id="UP001445076">
    <property type="component" value="Unassembled WGS sequence"/>
</dbReference>
<dbReference type="GO" id="GO:0005509">
    <property type="term" value="F:calcium ion binding"/>
    <property type="evidence" value="ECO:0007669"/>
    <property type="project" value="InterPro"/>
</dbReference>
<comment type="caution">
    <text evidence="10">Lacks conserved residue(s) required for the propagation of feature annotation.</text>
</comment>
<dbReference type="Pfam" id="PF00683">
    <property type="entry name" value="TB"/>
    <property type="match status" value="1"/>
</dbReference>
<feature type="domain" description="EGF-like" evidence="11">
    <location>
        <begin position="277"/>
        <end position="314"/>
    </location>
</feature>
<evidence type="ECO:0000256" key="5">
    <source>
        <dbReference type="ARBA" id="ARBA00022536"/>
    </source>
</evidence>
<dbReference type="InterPro" id="IPR052235">
    <property type="entry name" value="Nephronectin_domain"/>
</dbReference>
<feature type="domain" description="EGF-like" evidence="11">
    <location>
        <begin position="83"/>
        <end position="124"/>
    </location>
</feature>
<keyword evidence="5 10" id="KW-0245">EGF-like domain</keyword>
<dbReference type="SMART" id="SM00179">
    <property type="entry name" value="EGF_CA"/>
    <property type="match status" value="7"/>
</dbReference>
<dbReference type="Pfam" id="PF07645">
    <property type="entry name" value="EGF_CA"/>
    <property type="match status" value="5"/>
</dbReference>
<keyword evidence="8" id="KW-1015">Disulfide bond</keyword>
<feature type="domain" description="EGF-like" evidence="11">
    <location>
        <begin position="42"/>
        <end position="82"/>
    </location>
</feature>
<dbReference type="InterPro" id="IPR000742">
    <property type="entry name" value="EGF"/>
</dbReference>
<keyword evidence="4" id="KW-0272">Extracellular matrix</keyword>
<evidence type="ECO:0000256" key="6">
    <source>
        <dbReference type="ARBA" id="ARBA00022729"/>
    </source>
</evidence>
<reference evidence="13 14" key="1">
    <citation type="journal article" date="2024" name="BMC Genomics">
        <title>Genome assembly of redclaw crayfish (Cherax quadricarinatus) provides insights into its immune adaptation and hypoxia tolerance.</title>
        <authorList>
            <person name="Liu Z."/>
            <person name="Zheng J."/>
            <person name="Li H."/>
            <person name="Fang K."/>
            <person name="Wang S."/>
            <person name="He J."/>
            <person name="Zhou D."/>
            <person name="Weng S."/>
            <person name="Chi M."/>
            <person name="Gu Z."/>
            <person name="He J."/>
            <person name="Li F."/>
            <person name="Wang M."/>
        </authorList>
    </citation>
    <scope>NUCLEOTIDE SEQUENCE [LARGE SCALE GENOMIC DNA]</scope>
    <source>
        <strain evidence="13">ZL_2023a</strain>
    </source>
</reference>
<dbReference type="InterPro" id="IPR018097">
    <property type="entry name" value="EGF_Ca-bd_CS"/>
</dbReference>
<feature type="domain" description="EGF-like" evidence="11">
    <location>
        <begin position="168"/>
        <end position="209"/>
    </location>
</feature>
<feature type="non-terminal residue" evidence="13">
    <location>
        <position position="1"/>
    </location>
</feature>
<dbReference type="PANTHER" id="PTHR24050">
    <property type="entry name" value="PA14 DOMAIN-CONTAINING PROTEIN"/>
    <property type="match status" value="1"/>
</dbReference>
<dbReference type="PROSITE" id="PS01186">
    <property type="entry name" value="EGF_2"/>
    <property type="match status" value="4"/>
</dbReference>
<dbReference type="SUPFAM" id="SSF57196">
    <property type="entry name" value="EGF/Laminin"/>
    <property type="match status" value="4"/>
</dbReference>
<dbReference type="SMART" id="SM00181">
    <property type="entry name" value="EGF"/>
    <property type="match status" value="7"/>
</dbReference>
<evidence type="ECO:0000256" key="3">
    <source>
        <dbReference type="ARBA" id="ARBA00022525"/>
    </source>
</evidence>
<evidence type="ECO:0000313" key="14">
    <source>
        <dbReference type="Proteomes" id="UP001445076"/>
    </source>
</evidence>
<dbReference type="Gene3D" id="3.90.290.10">
    <property type="entry name" value="TGF-beta binding (TB) domain"/>
    <property type="match status" value="1"/>
</dbReference>
<dbReference type="Pfam" id="PF12662">
    <property type="entry name" value="cEGF"/>
    <property type="match status" value="1"/>
</dbReference>
<dbReference type="InterPro" id="IPR009030">
    <property type="entry name" value="Growth_fac_rcpt_cys_sf"/>
</dbReference>
<dbReference type="InterPro" id="IPR036773">
    <property type="entry name" value="TB_dom_sf"/>
</dbReference>
<feature type="domain" description="TB" evidence="12">
    <location>
        <begin position="214"/>
        <end position="265"/>
    </location>
</feature>
<dbReference type="PROSITE" id="PS01187">
    <property type="entry name" value="EGF_CA"/>
    <property type="match status" value="2"/>
</dbReference>
<evidence type="ECO:0000256" key="2">
    <source>
        <dbReference type="ARBA" id="ARBA00006127"/>
    </source>
</evidence>
<comment type="subcellular location">
    <subcellularLocation>
        <location evidence="1">Secreted</location>
        <location evidence="1">Extracellular space</location>
        <location evidence="1">Extracellular matrix</location>
    </subcellularLocation>
</comment>
<organism evidence="13 14">
    <name type="scientific">Cherax quadricarinatus</name>
    <name type="common">Australian red claw crayfish</name>
    <dbReference type="NCBI Taxonomy" id="27406"/>
    <lineage>
        <taxon>Eukaryota</taxon>
        <taxon>Metazoa</taxon>
        <taxon>Ecdysozoa</taxon>
        <taxon>Arthropoda</taxon>
        <taxon>Crustacea</taxon>
        <taxon>Multicrustacea</taxon>
        <taxon>Malacostraca</taxon>
        <taxon>Eumalacostraca</taxon>
        <taxon>Eucarida</taxon>
        <taxon>Decapoda</taxon>
        <taxon>Pleocyemata</taxon>
        <taxon>Astacidea</taxon>
        <taxon>Parastacoidea</taxon>
        <taxon>Parastacidae</taxon>
        <taxon>Cherax</taxon>
    </lineage>
</organism>
<dbReference type="AlphaFoldDB" id="A0AAW0VPV2"/>
<keyword evidence="7" id="KW-0677">Repeat</keyword>
<dbReference type="SUPFAM" id="SSF57184">
    <property type="entry name" value="Growth factor receptor domain"/>
    <property type="match status" value="1"/>
</dbReference>
<keyword evidence="9" id="KW-0325">Glycoprotein</keyword>
<dbReference type="FunFam" id="2.10.25.10:FF:000096">
    <property type="entry name" value="Putative fibrillin 2"/>
    <property type="match status" value="2"/>
</dbReference>
<proteinExistence type="inferred from homology"/>
<dbReference type="Gene3D" id="2.10.25.10">
    <property type="entry name" value="Laminin"/>
    <property type="match status" value="7"/>
</dbReference>
<dbReference type="FunFam" id="2.10.25.10:FF:000014">
    <property type="entry name" value="Latent-transforming growth factor beta-binding protein 3"/>
    <property type="match status" value="2"/>
</dbReference>
<comment type="caution">
    <text evidence="13">The sequence shown here is derived from an EMBL/GenBank/DDBJ whole genome shotgun (WGS) entry which is preliminary data.</text>
</comment>
<evidence type="ECO:0000313" key="13">
    <source>
        <dbReference type="EMBL" id="KAK8718935.1"/>
    </source>
</evidence>
<dbReference type="CDD" id="cd00054">
    <property type="entry name" value="EGF_CA"/>
    <property type="match status" value="7"/>
</dbReference>
<dbReference type="SUPFAM" id="SSF57581">
    <property type="entry name" value="TB module/8-cys domain"/>
    <property type="match status" value="1"/>
</dbReference>
<comment type="similarity">
    <text evidence="2">Belongs to the fibulin family.</text>
</comment>
<dbReference type="PROSITE" id="PS50026">
    <property type="entry name" value="EGF_3"/>
    <property type="match status" value="7"/>
</dbReference>
<evidence type="ECO:0000256" key="7">
    <source>
        <dbReference type="ARBA" id="ARBA00022737"/>
    </source>
</evidence>
<evidence type="ECO:0000256" key="4">
    <source>
        <dbReference type="ARBA" id="ARBA00022530"/>
    </source>
</evidence>
<keyword evidence="14" id="KW-1185">Reference proteome</keyword>
<dbReference type="Pfam" id="PF12661">
    <property type="entry name" value="hEGF"/>
    <property type="match status" value="1"/>
</dbReference>
<feature type="domain" description="EGF-like" evidence="11">
    <location>
        <begin position="1"/>
        <end position="41"/>
    </location>
</feature>
<keyword evidence="6" id="KW-0732">Signal</keyword>
<dbReference type="InterPro" id="IPR017878">
    <property type="entry name" value="TB_dom"/>
</dbReference>
<keyword evidence="3" id="KW-0964">Secreted</keyword>
<dbReference type="PANTHER" id="PTHR24050:SF27">
    <property type="entry name" value="FIBRILLIN-1"/>
    <property type="match status" value="1"/>
</dbReference>
<feature type="domain" description="EGF-like" evidence="11">
    <location>
        <begin position="125"/>
        <end position="163"/>
    </location>
</feature>
<dbReference type="InterPro" id="IPR026823">
    <property type="entry name" value="cEGF"/>
</dbReference>
<name>A0AAW0VPV2_CHEQU</name>
<evidence type="ECO:0000256" key="1">
    <source>
        <dbReference type="ARBA" id="ARBA00004498"/>
    </source>
</evidence>
<accession>A0AAW0VPV2</accession>
<evidence type="ECO:0000256" key="8">
    <source>
        <dbReference type="ARBA" id="ARBA00023157"/>
    </source>
</evidence>
<dbReference type="InterPro" id="IPR000152">
    <property type="entry name" value="EGF-type_Asp/Asn_hydroxyl_site"/>
</dbReference>
<feature type="domain" description="EGF-like" evidence="11">
    <location>
        <begin position="319"/>
        <end position="352"/>
    </location>
</feature>
<evidence type="ECO:0000256" key="10">
    <source>
        <dbReference type="PROSITE-ProRule" id="PRU00076"/>
    </source>
</evidence>
<dbReference type="PROSITE" id="PS51364">
    <property type="entry name" value="TB"/>
    <property type="match status" value="1"/>
</dbReference>
<gene>
    <name evidence="13" type="ORF">OTU49_014355</name>
</gene>
<dbReference type="InterPro" id="IPR013032">
    <property type="entry name" value="EGF-like_CS"/>
</dbReference>
<dbReference type="FunFam" id="2.10.25.10:FF:000003">
    <property type="entry name" value="fibrillin-1 isoform X1"/>
    <property type="match status" value="2"/>
</dbReference>
<dbReference type="PROSITE" id="PS00010">
    <property type="entry name" value="ASX_HYDROXYL"/>
    <property type="match status" value="7"/>
</dbReference>
<dbReference type="InterPro" id="IPR001881">
    <property type="entry name" value="EGF-like_Ca-bd_dom"/>
</dbReference>
<feature type="non-terminal residue" evidence="13">
    <location>
        <position position="355"/>
    </location>
</feature>
<evidence type="ECO:0000259" key="11">
    <source>
        <dbReference type="PROSITE" id="PS50026"/>
    </source>
</evidence>
<evidence type="ECO:0000256" key="9">
    <source>
        <dbReference type="ARBA" id="ARBA00023180"/>
    </source>
</evidence>
<evidence type="ECO:0000259" key="12">
    <source>
        <dbReference type="PROSITE" id="PS51364"/>
    </source>
</evidence>
<dbReference type="EMBL" id="JARKIK010003546">
    <property type="protein sequence ID" value="KAK8718935.1"/>
    <property type="molecule type" value="Genomic_DNA"/>
</dbReference>
<protein>
    <submittedName>
        <fullName evidence="13">Uncharacterized protein</fullName>
    </submittedName>
</protein>
<sequence>DINECEHEGVCQHGVCNNFQGSFQCICDPGYVLTADRSSCIDLDECVRSPNICNNGTCLNSMGSYQCQCYRGFKIGPNRDCIDVNECLINVGLCVNGRCRNTEGSFRCECADGYTLTPNGEQCRDINECSERDDVCPAPGRCQNLMGSFICDCPEGFILAHDGMSCIDVDECTTVENICENGECINGRGTFQCVCPPGFEVSPDGTKCIDHRQEECYERYEQGTCLEPRPVRILRKECCCSSGAAWGLTCDRCPHISSAEFEKLCPLGPGRSESGADLNECEIMPGSCQGGDCVNTDGSFRCECPMGYVLDHSGRRCVDDNECAVSSVCGNGTCSNVEGGFECSCQDGFAPGPMQ</sequence>